<proteinExistence type="predicted"/>
<dbReference type="EMBL" id="CAJVPW010001350">
    <property type="protein sequence ID" value="CAG8481621.1"/>
    <property type="molecule type" value="Genomic_DNA"/>
</dbReference>
<accession>A0ACA9KM74</accession>
<protein>
    <submittedName>
        <fullName evidence="1">12237_t:CDS:1</fullName>
    </submittedName>
</protein>
<dbReference type="Proteomes" id="UP000789366">
    <property type="component" value="Unassembled WGS sequence"/>
</dbReference>
<sequence>MANKLFKSNNKEYNVKFVKLATDISNIGHTTIHATVECTKAMYQFLTREMPQHWITSATLSHWNNEVAAIAFNQNNISQDMLRSIRQDIKNSEISKKLENTENNNISREEQAYEILNSFLT</sequence>
<reference evidence="1" key="1">
    <citation type="submission" date="2021-06" db="EMBL/GenBank/DDBJ databases">
        <authorList>
            <person name="Kallberg Y."/>
            <person name="Tangrot J."/>
            <person name="Rosling A."/>
        </authorList>
    </citation>
    <scope>NUCLEOTIDE SEQUENCE</scope>
    <source>
        <strain evidence="1">28 12/20/2015</strain>
    </source>
</reference>
<evidence type="ECO:0000313" key="1">
    <source>
        <dbReference type="EMBL" id="CAG8481621.1"/>
    </source>
</evidence>
<evidence type="ECO:0000313" key="2">
    <source>
        <dbReference type="Proteomes" id="UP000789366"/>
    </source>
</evidence>
<comment type="caution">
    <text evidence="1">The sequence shown here is derived from an EMBL/GenBank/DDBJ whole genome shotgun (WGS) entry which is preliminary data.</text>
</comment>
<gene>
    <name evidence="1" type="ORF">SPELUC_LOCUS2154</name>
</gene>
<organism evidence="1 2">
    <name type="scientific">Cetraspora pellucida</name>
    <dbReference type="NCBI Taxonomy" id="1433469"/>
    <lineage>
        <taxon>Eukaryota</taxon>
        <taxon>Fungi</taxon>
        <taxon>Fungi incertae sedis</taxon>
        <taxon>Mucoromycota</taxon>
        <taxon>Glomeromycotina</taxon>
        <taxon>Glomeromycetes</taxon>
        <taxon>Diversisporales</taxon>
        <taxon>Gigasporaceae</taxon>
        <taxon>Cetraspora</taxon>
    </lineage>
</organism>
<keyword evidence="2" id="KW-1185">Reference proteome</keyword>
<name>A0ACA9KM74_9GLOM</name>